<organism evidence="1 2">
    <name type="scientific">Rosa chinensis</name>
    <name type="common">China rose</name>
    <dbReference type="NCBI Taxonomy" id="74649"/>
    <lineage>
        <taxon>Eukaryota</taxon>
        <taxon>Viridiplantae</taxon>
        <taxon>Streptophyta</taxon>
        <taxon>Embryophyta</taxon>
        <taxon>Tracheophyta</taxon>
        <taxon>Spermatophyta</taxon>
        <taxon>Magnoliopsida</taxon>
        <taxon>eudicotyledons</taxon>
        <taxon>Gunneridae</taxon>
        <taxon>Pentapetalae</taxon>
        <taxon>rosids</taxon>
        <taxon>fabids</taxon>
        <taxon>Rosales</taxon>
        <taxon>Rosaceae</taxon>
        <taxon>Rosoideae</taxon>
        <taxon>Rosoideae incertae sedis</taxon>
        <taxon>Rosa</taxon>
    </lineage>
</organism>
<reference evidence="1 2" key="1">
    <citation type="journal article" date="2018" name="Nat. Genet.">
        <title>The Rosa genome provides new insights in the design of modern roses.</title>
        <authorList>
            <person name="Bendahmane M."/>
        </authorList>
    </citation>
    <scope>NUCLEOTIDE SEQUENCE [LARGE SCALE GENOMIC DNA]</scope>
    <source>
        <strain evidence="2">cv. Old Blush</strain>
    </source>
</reference>
<evidence type="ECO:0000313" key="1">
    <source>
        <dbReference type="EMBL" id="PRQ35338.1"/>
    </source>
</evidence>
<sequence length="172" mass="19483">MRELWPKFYPGGFPFPETTPTLSLSSPPISLPPVRPFSLFHQFRRFRPPSGVQPVTTGAPQPACDTSDLGLGSFGRKSSISRREGKVAVLGILPISGHSGHLRPPYSHRRFGFCRRSFCLRSCFSICCVEVESIEPDSRVLELFWKIFTGSIRPLRGREESPYEENTERRQD</sequence>
<name>A0A2P6QME1_ROSCH</name>
<accession>A0A2P6QME1</accession>
<gene>
    <name evidence="1" type="ORF">RchiOBHm_Chr5g0078891</name>
</gene>
<evidence type="ECO:0000313" key="2">
    <source>
        <dbReference type="Proteomes" id="UP000238479"/>
    </source>
</evidence>
<dbReference type="Gramene" id="PRQ35338">
    <property type="protein sequence ID" value="PRQ35338"/>
    <property type="gene ID" value="RchiOBHm_Chr5g0078891"/>
</dbReference>
<dbReference type="EMBL" id="PDCK01000043">
    <property type="protein sequence ID" value="PRQ35338.1"/>
    <property type="molecule type" value="Genomic_DNA"/>
</dbReference>
<protein>
    <submittedName>
        <fullName evidence="1">Uncharacterized protein</fullName>
    </submittedName>
</protein>
<comment type="caution">
    <text evidence="1">The sequence shown here is derived from an EMBL/GenBank/DDBJ whole genome shotgun (WGS) entry which is preliminary data.</text>
</comment>
<keyword evidence="2" id="KW-1185">Reference proteome</keyword>
<dbReference type="Proteomes" id="UP000238479">
    <property type="component" value="Chromosome 5"/>
</dbReference>
<dbReference type="AlphaFoldDB" id="A0A2P6QME1"/>
<proteinExistence type="predicted"/>